<sequence length="172" mass="20114">MFNISFAKNLDVGMHNLDVPSKFYLVNWNETDFADEMCKEFPSCYGIVDKKIYEIVKKLNSGVSFDKIQILKPLISKYQKVMTSNKNFERETKGLIKMFKSTLNKNKSGTIFGYYNTGENIEEYELLKEHDIDIDEIKKMSRSELKQLTSEIKDEITSGKNYYMLMDGMFIN</sequence>
<gene>
    <name evidence="1" type="ORF">METZ01_LOCUS493477</name>
</gene>
<evidence type="ECO:0000313" key="1">
    <source>
        <dbReference type="EMBL" id="SVE40623.1"/>
    </source>
</evidence>
<dbReference type="EMBL" id="UINC01215096">
    <property type="protein sequence ID" value="SVE40623.1"/>
    <property type="molecule type" value="Genomic_DNA"/>
</dbReference>
<dbReference type="AlphaFoldDB" id="A0A383D8J0"/>
<protein>
    <submittedName>
        <fullName evidence="1">Uncharacterized protein</fullName>
    </submittedName>
</protein>
<accession>A0A383D8J0</accession>
<name>A0A383D8J0_9ZZZZ</name>
<organism evidence="1">
    <name type="scientific">marine metagenome</name>
    <dbReference type="NCBI Taxonomy" id="408172"/>
    <lineage>
        <taxon>unclassified sequences</taxon>
        <taxon>metagenomes</taxon>
        <taxon>ecological metagenomes</taxon>
    </lineage>
</organism>
<proteinExistence type="predicted"/>
<feature type="non-terminal residue" evidence="1">
    <location>
        <position position="172"/>
    </location>
</feature>
<reference evidence="1" key="1">
    <citation type="submission" date="2018-05" db="EMBL/GenBank/DDBJ databases">
        <authorList>
            <person name="Lanie J.A."/>
            <person name="Ng W.-L."/>
            <person name="Kazmierczak K.M."/>
            <person name="Andrzejewski T.M."/>
            <person name="Davidsen T.M."/>
            <person name="Wayne K.J."/>
            <person name="Tettelin H."/>
            <person name="Glass J.I."/>
            <person name="Rusch D."/>
            <person name="Podicherti R."/>
            <person name="Tsui H.-C.T."/>
            <person name="Winkler M.E."/>
        </authorList>
    </citation>
    <scope>NUCLEOTIDE SEQUENCE</scope>
</reference>